<accession>A0AA96LDS2</accession>
<evidence type="ECO:0000256" key="1">
    <source>
        <dbReference type="SAM" id="Phobius"/>
    </source>
</evidence>
<evidence type="ECO:0000313" key="3">
    <source>
        <dbReference type="Proteomes" id="UP001305702"/>
    </source>
</evidence>
<dbReference type="EMBL" id="CP130318">
    <property type="protein sequence ID" value="WNQ11917.1"/>
    <property type="molecule type" value="Genomic_DNA"/>
</dbReference>
<protein>
    <submittedName>
        <fullName evidence="2">Uncharacterized protein</fullName>
    </submittedName>
</protein>
<sequence>MALVIAASGLPTTTVQPLAQILILAALVYPIAGAIRGHMRGAGPITAQVGGLLIFAGIAAAAMMAGREAGILLLIIGYLGHAIWDVYHFIKRKVVWREYAEFCGVLDFIIAVLLAISLING</sequence>
<dbReference type="RefSeq" id="WP_315605693.1">
    <property type="nucleotide sequence ID" value="NZ_CP130318.1"/>
</dbReference>
<organism evidence="2 3">
    <name type="scientific">Paenibacillus aurantius</name>
    <dbReference type="NCBI Taxonomy" id="2918900"/>
    <lineage>
        <taxon>Bacteria</taxon>
        <taxon>Bacillati</taxon>
        <taxon>Bacillota</taxon>
        <taxon>Bacilli</taxon>
        <taxon>Bacillales</taxon>
        <taxon>Paenibacillaceae</taxon>
        <taxon>Paenibacillus</taxon>
    </lineage>
</organism>
<proteinExistence type="predicted"/>
<gene>
    <name evidence="2" type="ORF">MJA45_02340</name>
</gene>
<keyword evidence="1" id="KW-0812">Transmembrane</keyword>
<dbReference type="KEGG" id="paun:MJA45_02340"/>
<dbReference type="AlphaFoldDB" id="A0AA96LDS2"/>
<evidence type="ECO:0000313" key="2">
    <source>
        <dbReference type="EMBL" id="WNQ11917.1"/>
    </source>
</evidence>
<name>A0AA96LDS2_9BACL</name>
<reference evidence="2 3" key="1">
    <citation type="submission" date="2022-02" db="EMBL/GenBank/DDBJ databases">
        <title>Paenibacillus sp. MBLB1776 Whole Genome Shotgun Sequencing.</title>
        <authorList>
            <person name="Hwang C.Y."/>
            <person name="Cho E.-S."/>
            <person name="Seo M.-J."/>
        </authorList>
    </citation>
    <scope>NUCLEOTIDE SEQUENCE [LARGE SCALE GENOMIC DNA]</scope>
    <source>
        <strain evidence="2 3">MBLB1776</strain>
    </source>
</reference>
<feature type="transmembrane region" description="Helical" evidence="1">
    <location>
        <begin position="42"/>
        <end position="63"/>
    </location>
</feature>
<dbReference type="Proteomes" id="UP001305702">
    <property type="component" value="Chromosome"/>
</dbReference>
<feature type="transmembrane region" description="Helical" evidence="1">
    <location>
        <begin position="18"/>
        <end position="35"/>
    </location>
</feature>
<feature type="transmembrane region" description="Helical" evidence="1">
    <location>
        <begin position="99"/>
        <end position="119"/>
    </location>
</feature>
<feature type="transmembrane region" description="Helical" evidence="1">
    <location>
        <begin position="69"/>
        <end position="87"/>
    </location>
</feature>
<keyword evidence="1" id="KW-1133">Transmembrane helix</keyword>
<keyword evidence="1" id="KW-0472">Membrane</keyword>
<keyword evidence="3" id="KW-1185">Reference proteome</keyword>